<reference evidence="3 4" key="1">
    <citation type="submission" date="2017-04" db="EMBL/GenBank/DDBJ databases">
        <authorList>
            <person name="Afonso C.L."/>
            <person name="Miller P.J."/>
            <person name="Scott M.A."/>
            <person name="Spackman E."/>
            <person name="Goraichik I."/>
            <person name="Dimitrov K.M."/>
            <person name="Suarez D.L."/>
            <person name="Swayne D.E."/>
        </authorList>
    </citation>
    <scope>NUCLEOTIDE SEQUENCE [LARGE SCALE GENOMIC DNA]</scope>
    <source>
        <strain evidence="3 4">ToBE</strain>
    </source>
</reference>
<dbReference type="PANTHER" id="PTHR30575:SF0">
    <property type="entry name" value="XAA-ARG DIPEPTIDASE"/>
    <property type="match status" value="1"/>
</dbReference>
<dbReference type="NCBIfam" id="TIGR01891">
    <property type="entry name" value="amidohydrolases"/>
    <property type="match status" value="1"/>
</dbReference>
<keyword evidence="4" id="KW-1185">Reference proteome</keyword>
<dbReference type="InterPro" id="IPR052030">
    <property type="entry name" value="Peptidase_M20/M20A_hydrolases"/>
</dbReference>
<gene>
    <name evidence="3" type="ORF">SAMN00808754_0281</name>
</gene>
<dbReference type="InterPro" id="IPR017144">
    <property type="entry name" value="Xaa-Arg_dipeptidase"/>
</dbReference>
<evidence type="ECO:0000313" key="4">
    <source>
        <dbReference type="Proteomes" id="UP000192569"/>
    </source>
</evidence>
<dbReference type="GO" id="GO:0046657">
    <property type="term" value="P:folic acid catabolic process"/>
    <property type="evidence" value="ECO:0007669"/>
    <property type="project" value="TreeGrafter"/>
</dbReference>
<dbReference type="AlphaFoldDB" id="A0A1W1VBJ4"/>
<dbReference type="Gene3D" id="3.40.630.10">
    <property type="entry name" value="Zn peptidases"/>
    <property type="match status" value="1"/>
</dbReference>
<dbReference type="CDD" id="cd05672">
    <property type="entry name" value="M20_ACY1L2-like"/>
    <property type="match status" value="1"/>
</dbReference>
<dbReference type="Pfam" id="PF07687">
    <property type="entry name" value="M20_dimer"/>
    <property type="match status" value="1"/>
</dbReference>
<dbReference type="Gene3D" id="3.30.70.360">
    <property type="match status" value="1"/>
</dbReference>
<dbReference type="STRING" id="698762.SAMN00808754_0281"/>
<feature type="domain" description="Peptidase M20 dimerisation" evidence="2">
    <location>
        <begin position="176"/>
        <end position="265"/>
    </location>
</feature>
<dbReference type="GO" id="GO:0016805">
    <property type="term" value="F:dipeptidase activity"/>
    <property type="evidence" value="ECO:0007669"/>
    <property type="project" value="InterPro"/>
</dbReference>
<dbReference type="InterPro" id="IPR036264">
    <property type="entry name" value="Bact_exopeptidase_dim_dom"/>
</dbReference>
<dbReference type="RefSeq" id="WP_084663317.1">
    <property type="nucleotide sequence ID" value="NZ_LT838272.1"/>
</dbReference>
<dbReference type="Pfam" id="PF01546">
    <property type="entry name" value="Peptidase_M20"/>
    <property type="match status" value="1"/>
</dbReference>
<evidence type="ECO:0000256" key="1">
    <source>
        <dbReference type="PIRNR" id="PIRNR037226"/>
    </source>
</evidence>
<dbReference type="Proteomes" id="UP000192569">
    <property type="component" value="Chromosome I"/>
</dbReference>
<dbReference type="GO" id="GO:0071713">
    <property type="term" value="F:para-aminobenzoyl-glutamate hydrolase activity"/>
    <property type="evidence" value="ECO:0007669"/>
    <property type="project" value="TreeGrafter"/>
</dbReference>
<accession>A0A1W1VBJ4</accession>
<organism evidence="3 4">
    <name type="scientific">Thermanaeromonas toyohensis ToBE</name>
    <dbReference type="NCBI Taxonomy" id="698762"/>
    <lineage>
        <taxon>Bacteria</taxon>
        <taxon>Bacillati</taxon>
        <taxon>Bacillota</taxon>
        <taxon>Clostridia</taxon>
        <taxon>Neomoorellales</taxon>
        <taxon>Neomoorellaceae</taxon>
        <taxon>Thermanaeromonas</taxon>
    </lineage>
</organism>
<dbReference type="PIRSF" id="PIRSF037226">
    <property type="entry name" value="Amidohydrolase_ACY1L2_prd"/>
    <property type="match status" value="1"/>
</dbReference>
<keyword evidence="3" id="KW-0378">Hydrolase</keyword>
<name>A0A1W1VBJ4_9FIRM</name>
<dbReference type="GO" id="GO:0005737">
    <property type="term" value="C:cytoplasm"/>
    <property type="evidence" value="ECO:0007669"/>
    <property type="project" value="TreeGrafter"/>
</dbReference>
<evidence type="ECO:0000313" key="3">
    <source>
        <dbReference type="EMBL" id="SMB90344.1"/>
    </source>
</evidence>
<protein>
    <recommendedName>
        <fullName evidence="1">Peptidase M20 domain-containing protein 2</fullName>
    </recommendedName>
</protein>
<comment type="similarity">
    <text evidence="1">Belongs to the peptidase M20A family.</text>
</comment>
<sequence length="399" mass="42963">MSLNLSTLKKRISNAVETYKNEIIQLAEEIFDHPEVGQQEFFASRLLTQTLAKYGFEVLYPLPKLPTGFQAVLKCPSPGPRVALLAEYDALPELGHACGHNLIGAAVVGAGLALAAVKEELRGEVLIFGTPAEESNGGKVVLVEEGAFQGVDAALIFHPGDANIMEVSSLALEALEFIFEGRAAHASSSPEEGINALEALIQFFNNINSLRPYLKGQTHINGIITEGGVTPNIIPERAVARFYIRAENHKALKEVLQRVENCARGAALATGCSVAWRNYEFSYDAMVTNKALAGAFKENLRALGVTEFGPPRRSRGSLDMGNVSRVVPAIHPYLALGSGRLIPHTREFARAARGEAGRNLVMLAAKALAWTAADVLLDGELLTRIQEEFSLGLLKEGGP</sequence>
<dbReference type="PANTHER" id="PTHR30575">
    <property type="entry name" value="PEPTIDASE M20"/>
    <property type="match status" value="1"/>
</dbReference>
<dbReference type="SUPFAM" id="SSF55031">
    <property type="entry name" value="Bacterial exopeptidase dimerisation domain"/>
    <property type="match status" value="1"/>
</dbReference>
<dbReference type="InterPro" id="IPR011650">
    <property type="entry name" value="Peptidase_M20_dimer"/>
</dbReference>
<dbReference type="SUPFAM" id="SSF53187">
    <property type="entry name" value="Zn-dependent exopeptidases"/>
    <property type="match status" value="1"/>
</dbReference>
<dbReference type="InterPro" id="IPR002933">
    <property type="entry name" value="Peptidase_M20"/>
</dbReference>
<dbReference type="FunFam" id="3.30.70.360:FF:000004">
    <property type="entry name" value="Peptidase M20 domain-containing protein 2"/>
    <property type="match status" value="1"/>
</dbReference>
<evidence type="ECO:0000259" key="2">
    <source>
        <dbReference type="Pfam" id="PF07687"/>
    </source>
</evidence>
<proteinExistence type="inferred from homology"/>
<dbReference type="InterPro" id="IPR017439">
    <property type="entry name" value="Amidohydrolase"/>
</dbReference>
<dbReference type="EMBL" id="LT838272">
    <property type="protein sequence ID" value="SMB90344.1"/>
    <property type="molecule type" value="Genomic_DNA"/>
</dbReference>